<evidence type="ECO:0000256" key="1">
    <source>
        <dbReference type="SAM" id="SignalP"/>
    </source>
</evidence>
<evidence type="ECO:0000313" key="3">
    <source>
        <dbReference type="Proteomes" id="UP000627369"/>
    </source>
</evidence>
<dbReference type="EMBL" id="BNAS01000006">
    <property type="protein sequence ID" value="GHH77977.1"/>
    <property type="molecule type" value="Genomic_DNA"/>
</dbReference>
<feature type="signal peptide" evidence="1">
    <location>
        <begin position="1"/>
        <end position="25"/>
    </location>
</feature>
<keyword evidence="3" id="KW-1185">Reference proteome</keyword>
<comment type="caution">
    <text evidence="2">The sequence shown here is derived from an EMBL/GenBank/DDBJ whole genome shotgun (WGS) entry which is preliminary data.</text>
</comment>
<protein>
    <recommendedName>
        <fullName evidence="4">Secreted protein</fullName>
    </recommendedName>
</protein>
<reference evidence="2" key="1">
    <citation type="journal article" date="2014" name="Int. J. Syst. Evol. Microbiol.">
        <title>Complete genome sequence of Corynebacterium casei LMG S-19264T (=DSM 44701T), isolated from a smear-ripened cheese.</title>
        <authorList>
            <consortium name="US DOE Joint Genome Institute (JGI-PGF)"/>
            <person name="Walter F."/>
            <person name="Albersmeier A."/>
            <person name="Kalinowski J."/>
            <person name="Ruckert C."/>
        </authorList>
    </citation>
    <scope>NUCLEOTIDE SEQUENCE</scope>
    <source>
        <strain evidence="2">CGMCC 4.7398</strain>
    </source>
</reference>
<organism evidence="2 3">
    <name type="scientific">Promicromonospora soli</name>
    <dbReference type="NCBI Taxonomy" id="2035533"/>
    <lineage>
        <taxon>Bacteria</taxon>
        <taxon>Bacillati</taxon>
        <taxon>Actinomycetota</taxon>
        <taxon>Actinomycetes</taxon>
        <taxon>Micrococcales</taxon>
        <taxon>Promicromonosporaceae</taxon>
        <taxon>Promicromonospora</taxon>
    </lineage>
</organism>
<reference evidence="2" key="2">
    <citation type="submission" date="2020-09" db="EMBL/GenBank/DDBJ databases">
        <authorList>
            <person name="Sun Q."/>
            <person name="Zhou Y."/>
        </authorList>
    </citation>
    <scope>NUCLEOTIDE SEQUENCE</scope>
    <source>
        <strain evidence="2">CGMCC 4.7398</strain>
    </source>
</reference>
<dbReference type="Proteomes" id="UP000627369">
    <property type="component" value="Unassembled WGS sequence"/>
</dbReference>
<keyword evidence="1" id="KW-0732">Signal</keyword>
<dbReference type="RefSeq" id="WP_189671055.1">
    <property type="nucleotide sequence ID" value="NZ_BNAS01000006.1"/>
</dbReference>
<feature type="chain" id="PRO_5037081642" description="Secreted protein" evidence="1">
    <location>
        <begin position="26"/>
        <end position="68"/>
    </location>
</feature>
<dbReference type="AlphaFoldDB" id="A0A919G4B0"/>
<gene>
    <name evidence="2" type="ORF">GCM10017772_40320</name>
</gene>
<name>A0A919G4B0_9MICO</name>
<evidence type="ECO:0000313" key="2">
    <source>
        <dbReference type="EMBL" id="GHH77977.1"/>
    </source>
</evidence>
<accession>A0A919G4B0</accession>
<proteinExistence type="predicted"/>
<evidence type="ECO:0008006" key="4">
    <source>
        <dbReference type="Google" id="ProtNLM"/>
    </source>
</evidence>
<sequence length="68" mass="6828">MKTIRAGVAAALLVFLSAGTTPASAAPDAGGFGQHVVQCAQLAGFDGMHNPGMHQGVTGWEPDHVCPA</sequence>